<reference evidence="3 4" key="1">
    <citation type="submission" date="2015-07" db="EMBL/GenBank/DDBJ databases">
        <title>Genome sequencing project for genomic taxonomy and phylogenomics of Bacillus-like bacteria.</title>
        <authorList>
            <person name="Liu B."/>
            <person name="Wang J."/>
            <person name="Zhu Y."/>
            <person name="Liu G."/>
            <person name="Chen Q."/>
            <person name="Chen Z."/>
            <person name="Che J."/>
            <person name="Ge C."/>
            <person name="Shi H."/>
            <person name="Pan Z."/>
            <person name="Liu X."/>
        </authorList>
    </citation>
    <scope>NUCLEOTIDE SEQUENCE [LARGE SCALE GENOMIC DNA]</scope>
    <source>
        <strain evidence="3 4">DSM 54</strain>
    </source>
</reference>
<name>A0A0M9DN64_9BACI</name>
<dbReference type="SUPFAM" id="SSF55383">
    <property type="entry name" value="Copper amine oxidase, domain N"/>
    <property type="match status" value="2"/>
</dbReference>
<dbReference type="OrthoDB" id="9778320at2"/>
<evidence type="ECO:0000313" key="4">
    <source>
        <dbReference type="Proteomes" id="UP000037977"/>
    </source>
</evidence>
<dbReference type="Pfam" id="PF07833">
    <property type="entry name" value="Cu_amine_oxidN1"/>
    <property type="match status" value="1"/>
</dbReference>
<feature type="signal peptide" evidence="1">
    <location>
        <begin position="1"/>
        <end position="23"/>
    </location>
</feature>
<protein>
    <recommendedName>
        <fullName evidence="2">Copper amine oxidase-like N-terminal domain-containing protein</fullName>
    </recommendedName>
</protein>
<feature type="domain" description="Copper amine oxidase-like N-terminal" evidence="2">
    <location>
        <begin position="30"/>
        <end position="128"/>
    </location>
</feature>
<dbReference type="InterPro" id="IPR012854">
    <property type="entry name" value="Cu_amine_oxidase-like_N"/>
</dbReference>
<evidence type="ECO:0000259" key="2">
    <source>
        <dbReference type="Pfam" id="PF07833"/>
    </source>
</evidence>
<dbReference type="InterPro" id="IPR036582">
    <property type="entry name" value="Mao_N_sf"/>
</dbReference>
<keyword evidence="1" id="KW-0732">Signal</keyword>
<dbReference type="EMBL" id="LGCI01000005">
    <property type="protein sequence ID" value="KOY83552.1"/>
    <property type="molecule type" value="Genomic_DNA"/>
</dbReference>
<dbReference type="AlphaFoldDB" id="A0A0M9DN64"/>
<dbReference type="Proteomes" id="UP000037977">
    <property type="component" value="Unassembled WGS sequence"/>
</dbReference>
<evidence type="ECO:0000256" key="1">
    <source>
        <dbReference type="SAM" id="SignalP"/>
    </source>
</evidence>
<proteinExistence type="predicted"/>
<feature type="chain" id="PRO_5005833979" description="Copper amine oxidase-like N-terminal domain-containing protein" evidence="1">
    <location>
        <begin position="24"/>
        <end position="282"/>
    </location>
</feature>
<dbReference type="Gene3D" id="3.30.457.10">
    <property type="entry name" value="Copper amine oxidase-like, N-terminal domain"/>
    <property type="match status" value="1"/>
</dbReference>
<dbReference type="PATRIC" id="fig|33935.3.peg.1504"/>
<dbReference type="RefSeq" id="WP_053994801.1">
    <property type="nucleotide sequence ID" value="NZ_CP065643.1"/>
</dbReference>
<evidence type="ECO:0000313" key="3">
    <source>
        <dbReference type="EMBL" id="KOY83552.1"/>
    </source>
</evidence>
<sequence length="282" mass="31375">MKKLFTAIFAVCILLWTMTPVDAAAIQIKMDDVLVKSDIAPEVKNNRAMVPLRVISENLGAQVHWQDATITLTLDKVTVQLKLNSRTIIKNGQAEQLDVQPYLKNNRAFVPIRFIAETFGSQVHYNNSLVHITNEPLMLDNVKIQALRYEYHMTMGGVVQDIKGNAYIKEISCAFQEQQGQPVAAPADYSWQLSIAQPGSYSKSGQYDFKSADGKSGQQFDIYSLNKGFPVELLEGSPALLLHDVSADKWYTFTEKGVQSISQLIQNAIKNGFSTLISNTVA</sequence>
<comment type="caution">
    <text evidence="3">The sequence shown here is derived from an EMBL/GenBank/DDBJ whole genome shotgun (WGS) entry which is preliminary data.</text>
</comment>
<gene>
    <name evidence="3" type="ORF">ADM90_09975</name>
</gene>
<keyword evidence="4" id="KW-1185">Reference proteome</keyword>
<accession>A0A0M9DN64</accession>
<organism evidence="3 4">
    <name type="scientific">Lysinibacillus macroides</name>
    <dbReference type="NCBI Taxonomy" id="33935"/>
    <lineage>
        <taxon>Bacteria</taxon>
        <taxon>Bacillati</taxon>
        <taxon>Bacillota</taxon>
        <taxon>Bacilli</taxon>
        <taxon>Bacillales</taxon>
        <taxon>Bacillaceae</taxon>
        <taxon>Lysinibacillus</taxon>
    </lineage>
</organism>
<dbReference type="STRING" id="33935.ADM90_09975"/>